<dbReference type="AlphaFoldDB" id="A0A9D4BRG5"/>
<keyword evidence="1" id="KW-0472">Membrane</keyword>
<protein>
    <submittedName>
        <fullName evidence="2">Uncharacterized protein</fullName>
    </submittedName>
</protein>
<evidence type="ECO:0000313" key="2">
    <source>
        <dbReference type="EMBL" id="KAH3704731.1"/>
    </source>
</evidence>
<comment type="caution">
    <text evidence="2">The sequence shown here is derived from an EMBL/GenBank/DDBJ whole genome shotgun (WGS) entry which is preliminary data.</text>
</comment>
<dbReference type="Proteomes" id="UP000828390">
    <property type="component" value="Unassembled WGS sequence"/>
</dbReference>
<accession>A0A9D4BRG5</accession>
<evidence type="ECO:0000313" key="3">
    <source>
        <dbReference type="Proteomes" id="UP000828390"/>
    </source>
</evidence>
<keyword evidence="3" id="KW-1185">Reference proteome</keyword>
<feature type="transmembrane region" description="Helical" evidence="1">
    <location>
        <begin position="32"/>
        <end position="51"/>
    </location>
</feature>
<dbReference type="EMBL" id="JAIWYP010000015">
    <property type="protein sequence ID" value="KAH3704731.1"/>
    <property type="molecule type" value="Genomic_DNA"/>
</dbReference>
<name>A0A9D4BRG5_DREPO</name>
<reference evidence="2" key="2">
    <citation type="submission" date="2020-11" db="EMBL/GenBank/DDBJ databases">
        <authorList>
            <person name="McCartney M.A."/>
            <person name="Auch B."/>
            <person name="Kono T."/>
            <person name="Mallez S."/>
            <person name="Becker A."/>
            <person name="Gohl D.M."/>
            <person name="Silverstein K.A.T."/>
            <person name="Koren S."/>
            <person name="Bechman K.B."/>
            <person name="Herman A."/>
            <person name="Abrahante J.E."/>
            <person name="Garbe J."/>
        </authorList>
    </citation>
    <scope>NUCLEOTIDE SEQUENCE</scope>
    <source>
        <strain evidence="2">Duluth1</strain>
        <tissue evidence="2">Whole animal</tissue>
    </source>
</reference>
<organism evidence="2 3">
    <name type="scientific">Dreissena polymorpha</name>
    <name type="common">Zebra mussel</name>
    <name type="synonym">Mytilus polymorpha</name>
    <dbReference type="NCBI Taxonomy" id="45954"/>
    <lineage>
        <taxon>Eukaryota</taxon>
        <taxon>Metazoa</taxon>
        <taxon>Spiralia</taxon>
        <taxon>Lophotrochozoa</taxon>
        <taxon>Mollusca</taxon>
        <taxon>Bivalvia</taxon>
        <taxon>Autobranchia</taxon>
        <taxon>Heteroconchia</taxon>
        <taxon>Euheterodonta</taxon>
        <taxon>Imparidentia</taxon>
        <taxon>Neoheterodontei</taxon>
        <taxon>Myida</taxon>
        <taxon>Dreissenoidea</taxon>
        <taxon>Dreissenidae</taxon>
        <taxon>Dreissena</taxon>
    </lineage>
</organism>
<evidence type="ECO:0000256" key="1">
    <source>
        <dbReference type="SAM" id="Phobius"/>
    </source>
</evidence>
<gene>
    <name evidence="2" type="ORF">DPMN_079793</name>
</gene>
<keyword evidence="1" id="KW-1133">Transmembrane helix</keyword>
<keyword evidence="1" id="KW-0812">Transmembrane</keyword>
<sequence length="94" mass="10540">MLTIRRNIRLANFSLLIALLMEYGGYSAMNYTRVFVVILVVIAMCSQVFAINSHSNTNGANILDIVKEKCKQLCTHAGTCPPECAEEFLDPWSR</sequence>
<proteinExistence type="predicted"/>
<reference evidence="2" key="1">
    <citation type="journal article" date="2019" name="bioRxiv">
        <title>The Genome of the Zebra Mussel, Dreissena polymorpha: A Resource for Invasive Species Research.</title>
        <authorList>
            <person name="McCartney M.A."/>
            <person name="Auch B."/>
            <person name="Kono T."/>
            <person name="Mallez S."/>
            <person name="Zhang Y."/>
            <person name="Obille A."/>
            <person name="Becker A."/>
            <person name="Abrahante J.E."/>
            <person name="Garbe J."/>
            <person name="Badalamenti J.P."/>
            <person name="Herman A."/>
            <person name="Mangelson H."/>
            <person name="Liachko I."/>
            <person name="Sullivan S."/>
            <person name="Sone E.D."/>
            <person name="Koren S."/>
            <person name="Silverstein K.A.T."/>
            <person name="Beckman K.B."/>
            <person name="Gohl D.M."/>
        </authorList>
    </citation>
    <scope>NUCLEOTIDE SEQUENCE</scope>
    <source>
        <strain evidence="2">Duluth1</strain>
        <tissue evidence="2">Whole animal</tissue>
    </source>
</reference>